<organism evidence="1">
    <name type="scientific">Trichuris suis</name>
    <name type="common">pig whipworm</name>
    <dbReference type="NCBI Taxonomy" id="68888"/>
    <lineage>
        <taxon>Eukaryota</taxon>
        <taxon>Metazoa</taxon>
        <taxon>Ecdysozoa</taxon>
        <taxon>Nematoda</taxon>
        <taxon>Enoplea</taxon>
        <taxon>Dorylaimia</taxon>
        <taxon>Trichinellida</taxon>
        <taxon>Trichuridae</taxon>
        <taxon>Trichuris</taxon>
    </lineage>
</organism>
<dbReference type="Proteomes" id="UP000030758">
    <property type="component" value="Unassembled WGS sequence"/>
</dbReference>
<reference evidence="1" key="1">
    <citation type="journal article" date="2014" name="Nat. Genet.">
        <title>Genome and transcriptome of the porcine whipworm Trichuris suis.</title>
        <authorList>
            <person name="Jex A.R."/>
            <person name="Nejsum P."/>
            <person name="Schwarz E.M."/>
            <person name="Hu L."/>
            <person name="Young N.D."/>
            <person name="Hall R.S."/>
            <person name="Korhonen P.K."/>
            <person name="Liao S."/>
            <person name="Thamsborg S."/>
            <person name="Xia J."/>
            <person name="Xu P."/>
            <person name="Wang S."/>
            <person name="Scheerlinck J.P."/>
            <person name="Hofmann A."/>
            <person name="Sternberg P.W."/>
            <person name="Wang J."/>
            <person name="Gasser R.B."/>
        </authorList>
    </citation>
    <scope>NUCLEOTIDE SEQUENCE [LARGE SCALE GENOMIC DNA]</scope>
    <source>
        <strain evidence="1">DCEP-RM93F</strain>
    </source>
</reference>
<sequence>MKIGRRAKRLEQGWAAAAAIGELLNVRIYDRECLTASSLGATLFSCLKFIRKVERTERAMSSTPLCECLTCESKCSLHCDVSTMLDKEKERQMMTYSVRQKEAKKLGRQKGIKALHSVTLTRNKQIGFKPPAGKGGEVPALLTFHFSSTERPFVRKVLARHS</sequence>
<protein>
    <submittedName>
        <fullName evidence="1">Uncharacterized protein</fullName>
    </submittedName>
</protein>
<proteinExistence type="predicted"/>
<evidence type="ECO:0000313" key="1">
    <source>
        <dbReference type="EMBL" id="KFD67782.1"/>
    </source>
</evidence>
<dbReference type="EMBL" id="KL367511">
    <property type="protein sequence ID" value="KFD67782.1"/>
    <property type="molecule type" value="Genomic_DNA"/>
</dbReference>
<dbReference type="AlphaFoldDB" id="A0A085NE86"/>
<accession>A0A085NE86</accession>
<gene>
    <name evidence="1" type="ORF">M514_20077</name>
</gene>
<name>A0A085NE86_9BILA</name>